<dbReference type="KEGG" id="asoc:CB4_02879"/>
<evidence type="ECO:0000256" key="8">
    <source>
        <dbReference type="ARBA" id="ARBA00022842"/>
    </source>
</evidence>
<feature type="region of interest" description="Interaction with substrate tRNA" evidence="10">
    <location>
        <begin position="39"/>
        <end position="42"/>
    </location>
</feature>
<evidence type="ECO:0000256" key="9">
    <source>
        <dbReference type="ARBA" id="ARBA00049563"/>
    </source>
</evidence>
<proteinExistence type="inferred from homology"/>
<dbReference type="GO" id="GO:0006400">
    <property type="term" value="P:tRNA modification"/>
    <property type="evidence" value="ECO:0007669"/>
    <property type="project" value="TreeGrafter"/>
</dbReference>
<dbReference type="Gene3D" id="1.10.20.140">
    <property type="match status" value="1"/>
</dbReference>
<dbReference type="InterPro" id="IPR027417">
    <property type="entry name" value="P-loop_NTPase"/>
</dbReference>
<dbReference type="FunFam" id="1.10.20.140:FF:000001">
    <property type="entry name" value="tRNA dimethylallyltransferase"/>
    <property type="match status" value="1"/>
</dbReference>
<evidence type="ECO:0000256" key="7">
    <source>
        <dbReference type="ARBA" id="ARBA00022840"/>
    </source>
</evidence>
<comment type="similarity">
    <text evidence="3 10 13">Belongs to the IPP transferase family.</text>
</comment>
<gene>
    <name evidence="10 14" type="primary">miaA</name>
    <name evidence="14" type="ORF">CB4_02879</name>
</gene>
<comment type="subunit">
    <text evidence="10">Monomer.</text>
</comment>
<name>A0A0U5B303_9BACL</name>
<dbReference type="GO" id="GO:0005524">
    <property type="term" value="F:ATP binding"/>
    <property type="evidence" value="ECO:0007669"/>
    <property type="project" value="UniProtKB-UniRule"/>
</dbReference>
<evidence type="ECO:0000256" key="13">
    <source>
        <dbReference type="RuleBase" id="RU003785"/>
    </source>
</evidence>
<dbReference type="PANTHER" id="PTHR11088">
    <property type="entry name" value="TRNA DIMETHYLALLYLTRANSFERASE"/>
    <property type="match status" value="1"/>
</dbReference>
<dbReference type="Gene3D" id="3.40.50.300">
    <property type="entry name" value="P-loop containing nucleotide triphosphate hydrolases"/>
    <property type="match status" value="1"/>
</dbReference>
<dbReference type="OrthoDB" id="9776390at2"/>
<feature type="binding site" evidence="10">
    <location>
        <begin position="16"/>
        <end position="21"/>
    </location>
    <ligand>
        <name>substrate</name>
    </ligand>
</feature>
<evidence type="ECO:0000256" key="10">
    <source>
        <dbReference type="HAMAP-Rule" id="MF_00185"/>
    </source>
</evidence>
<accession>A0A0U5B303</accession>
<keyword evidence="15" id="KW-1185">Reference proteome</keyword>
<evidence type="ECO:0000313" key="15">
    <source>
        <dbReference type="Proteomes" id="UP000217696"/>
    </source>
</evidence>
<dbReference type="PANTHER" id="PTHR11088:SF60">
    <property type="entry name" value="TRNA DIMETHYLALLYLTRANSFERASE"/>
    <property type="match status" value="1"/>
</dbReference>
<dbReference type="EC" id="2.5.1.75" evidence="10"/>
<evidence type="ECO:0000313" key="14">
    <source>
        <dbReference type="EMBL" id="BAU28704.1"/>
    </source>
</evidence>
<dbReference type="Proteomes" id="UP000217696">
    <property type="component" value="Chromosome"/>
</dbReference>
<keyword evidence="5 10" id="KW-0819">tRNA processing</keyword>
<keyword evidence="7 10" id="KW-0067">ATP-binding</keyword>
<evidence type="ECO:0000256" key="6">
    <source>
        <dbReference type="ARBA" id="ARBA00022741"/>
    </source>
</evidence>
<protein>
    <recommendedName>
        <fullName evidence="10">tRNA dimethylallyltransferase</fullName>
        <ecNumber evidence="10">2.5.1.75</ecNumber>
    </recommendedName>
    <alternativeName>
        <fullName evidence="10">Dimethylallyl diphosphate:tRNA dimethylallyltransferase</fullName>
        <shortName evidence="10">DMAPP:tRNA dimethylallyltransferase</shortName>
        <shortName evidence="10">DMATase</shortName>
    </alternativeName>
    <alternativeName>
        <fullName evidence="10">Isopentenyl-diphosphate:tRNA isopentenyltransferase</fullName>
        <shortName evidence="10">IPP transferase</shortName>
        <shortName evidence="10">IPPT</shortName>
        <shortName evidence="10">IPTase</shortName>
    </alternativeName>
</protein>
<dbReference type="Pfam" id="PF01715">
    <property type="entry name" value="IPPT"/>
    <property type="match status" value="1"/>
</dbReference>
<sequence>MTTDSKQRVLAIVGPTSVGKTALSLELAIRHGGEIISGDSMQFYRGMDIGTAKATEEERACVLHHMIDICNPDEEFTVADFQRRTTGLITQLNGHGKLPMLVGGTGLYVQSVLYDYQFSQAGQDDKYRAELEQFARVHGQEALHMRLAEIDPVTAARLHPNDVKRLIRALEIYHLTGRTMAEHQERSEQSPYELLMIGLTMDRALLYERINLRVDMMIEQGLIEEVARLLEQGYDASLRSMQALGYKEIIAYLHGHTTREAAIELVKKRTRNFAKRQLTWFRAMKDIVWFDLTPGTDLAGTYEAIYKLTEGKFGQAPNI</sequence>
<dbReference type="InterPro" id="IPR039657">
    <property type="entry name" value="Dimethylallyltransferase"/>
</dbReference>
<keyword evidence="8 10" id="KW-0460">Magnesium</keyword>
<evidence type="ECO:0000256" key="12">
    <source>
        <dbReference type="RuleBase" id="RU003784"/>
    </source>
</evidence>
<feature type="site" description="Interaction with substrate tRNA" evidence="10">
    <location>
        <position position="128"/>
    </location>
</feature>
<keyword evidence="4 10" id="KW-0808">Transferase</keyword>
<comment type="catalytic activity">
    <reaction evidence="9 10 11">
        <text>adenosine(37) in tRNA + dimethylallyl diphosphate = N(6)-dimethylallyladenosine(37) in tRNA + diphosphate</text>
        <dbReference type="Rhea" id="RHEA:26482"/>
        <dbReference type="Rhea" id="RHEA-COMP:10162"/>
        <dbReference type="Rhea" id="RHEA-COMP:10375"/>
        <dbReference type="ChEBI" id="CHEBI:33019"/>
        <dbReference type="ChEBI" id="CHEBI:57623"/>
        <dbReference type="ChEBI" id="CHEBI:74411"/>
        <dbReference type="ChEBI" id="CHEBI:74415"/>
        <dbReference type="EC" id="2.5.1.75"/>
    </reaction>
</comment>
<dbReference type="InterPro" id="IPR018022">
    <property type="entry name" value="IPT"/>
</dbReference>
<evidence type="ECO:0000256" key="1">
    <source>
        <dbReference type="ARBA" id="ARBA00001946"/>
    </source>
</evidence>
<dbReference type="EMBL" id="AP017312">
    <property type="protein sequence ID" value="BAU28704.1"/>
    <property type="molecule type" value="Genomic_DNA"/>
</dbReference>
<evidence type="ECO:0000256" key="3">
    <source>
        <dbReference type="ARBA" id="ARBA00005842"/>
    </source>
</evidence>
<feature type="binding site" evidence="10">
    <location>
        <begin position="14"/>
        <end position="21"/>
    </location>
    <ligand>
        <name>ATP</name>
        <dbReference type="ChEBI" id="CHEBI:30616"/>
    </ligand>
</feature>
<evidence type="ECO:0000256" key="4">
    <source>
        <dbReference type="ARBA" id="ARBA00022679"/>
    </source>
</evidence>
<dbReference type="AlphaFoldDB" id="A0A0U5B303"/>
<evidence type="ECO:0000256" key="11">
    <source>
        <dbReference type="RuleBase" id="RU003783"/>
    </source>
</evidence>
<comment type="function">
    <text evidence="2 10 12">Catalyzes the transfer of a dimethylallyl group onto the adenine at position 37 in tRNAs that read codons beginning with uridine, leading to the formation of N6-(dimethylallyl)adenosine (i(6)A).</text>
</comment>
<comment type="caution">
    <text evidence="10">Lacks conserved residue(s) required for the propagation of feature annotation.</text>
</comment>
<evidence type="ECO:0000256" key="5">
    <source>
        <dbReference type="ARBA" id="ARBA00022694"/>
    </source>
</evidence>
<dbReference type="NCBIfam" id="TIGR00174">
    <property type="entry name" value="miaA"/>
    <property type="match status" value="1"/>
</dbReference>
<evidence type="ECO:0000256" key="2">
    <source>
        <dbReference type="ARBA" id="ARBA00003213"/>
    </source>
</evidence>
<dbReference type="HAMAP" id="MF_00185">
    <property type="entry name" value="IPP_trans"/>
    <property type="match status" value="1"/>
</dbReference>
<reference evidence="14 15" key="1">
    <citation type="submission" date="2015-12" db="EMBL/GenBank/DDBJ databases">
        <title>Genome sequence of Aneurinibacillus soli.</title>
        <authorList>
            <person name="Lee J.S."/>
            <person name="Lee K.C."/>
            <person name="Kim K.K."/>
            <person name="Lee B.W."/>
        </authorList>
    </citation>
    <scope>NUCLEOTIDE SEQUENCE [LARGE SCALE GENOMIC DNA]</scope>
    <source>
        <strain evidence="14 15">CB4</strain>
    </source>
</reference>
<feature type="site" description="Interaction with substrate tRNA" evidence="10">
    <location>
        <position position="105"/>
    </location>
</feature>
<dbReference type="RefSeq" id="WP_096466431.1">
    <property type="nucleotide sequence ID" value="NZ_AP017312.1"/>
</dbReference>
<keyword evidence="6 10" id="KW-0547">Nucleotide-binding</keyword>
<organism evidence="14 15">
    <name type="scientific">Aneurinibacillus soli</name>
    <dbReference type="NCBI Taxonomy" id="1500254"/>
    <lineage>
        <taxon>Bacteria</taxon>
        <taxon>Bacillati</taxon>
        <taxon>Bacillota</taxon>
        <taxon>Bacilli</taxon>
        <taxon>Bacillales</taxon>
        <taxon>Paenibacillaceae</taxon>
        <taxon>Aneurinibacillus group</taxon>
        <taxon>Aneurinibacillus</taxon>
    </lineage>
</organism>
<comment type="cofactor">
    <cofactor evidence="1 10">
        <name>Mg(2+)</name>
        <dbReference type="ChEBI" id="CHEBI:18420"/>
    </cofactor>
</comment>
<dbReference type="SUPFAM" id="SSF52540">
    <property type="entry name" value="P-loop containing nucleoside triphosphate hydrolases"/>
    <property type="match status" value="2"/>
</dbReference>
<dbReference type="GO" id="GO:0052381">
    <property type="term" value="F:tRNA dimethylallyltransferase activity"/>
    <property type="evidence" value="ECO:0007669"/>
    <property type="project" value="UniProtKB-UniRule"/>
</dbReference>